<dbReference type="PANTHER" id="PTHR43441:SF10">
    <property type="entry name" value="ACETYLTRANSFERASE"/>
    <property type="match status" value="1"/>
</dbReference>
<gene>
    <name evidence="2" type="ORF">GCM10012280_58990</name>
</gene>
<dbReference type="InterPro" id="IPR016181">
    <property type="entry name" value="Acyl_CoA_acyltransferase"/>
</dbReference>
<comment type="caution">
    <text evidence="2">The sequence shown here is derived from an EMBL/GenBank/DDBJ whole genome shotgun (WGS) entry which is preliminary data.</text>
</comment>
<dbReference type="SUPFAM" id="SSF55729">
    <property type="entry name" value="Acyl-CoA N-acyltransferases (Nat)"/>
    <property type="match status" value="1"/>
</dbReference>
<dbReference type="Gene3D" id="3.40.630.30">
    <property type="match status" value="1"/>
</dbReference>
<keyword evidence="3" id="KW-1185">Reference proteome</keyword>
<dbReference type="AlphaFoldDB" id="A0A917ZXC6"/>
<evidence type="ECO:0000313" key="3">
    <source>
        <dbReference type="Proteomes" id="UP000641932"/>
    </source>
</evidence>
<dbReference type="Proteomes" id="UP000641932">
    <property type="component" value="Unassembled WGS sequence"/>
</dbReference>
<dbReference type="InterPro" id="IPR051908">
    <property type="entry name" value="Ribosomal_N-acetyltransferase"/>
</dbReference>
<dbReference type="GO" id="GO:0005737">
    <property type="term" value="C:cytoplasm"/>
    <property type="evidence" value="ECO:0007669"/>
    <property type="project" value="TreeGrafter"/>
</dbReference>
<protein>
    <submittedName>
        <fullName evidence="2">Acetyltransferase</fullName>
    </submittedName>
</protein>
<dbReference type="EMBL" id="BMMS01000033">
    <property type="protein sequence ID" value="GGO97357.1"/>
    <property type="molecule type" value="Genomic_DNA"/>
</dbReference>
<dbReference type="GO" id="GO:1990189">
    <property type="term" value="F:protein N-terminal-serine acetyltransferase activity"/>
    <property type="evidence" value="ECO:0007669"/>
    <property type="project" value="TreeGrafter"/>
</dbReference>
<dbReference type="RefSeq" id="WP_189134874.1">
    <property type="nucleotide sequence ID" value="NZ_BMMS01000033.1"/>
</dbReference>
<dbReference type="Pfam" id="PF13302">
    <property type="entry name" value="Acetyltransf_3"/>
    <property type="match status" value="1"/>
</dbReference>
<evidence type="ECO:0000313" key="2">
    <source>
        <dbReference type="EMBL" id="GGO97357.1"/>
    </source>
</evidence>
<accession>A0A917ZXC6</accession>
<reference evidence="2" key="2">
    <citation type="submission" date="2020-09" db="EMBL/GenBank/DDBJ databases">
        <authorList>
            <person name="Sun Q."/>
            <person name="Zhou Y."/>
        </authorList>
    </citation>
    <scope>NUCLEOTIDE SEQUENCE</scope>
    <source>
        <strain evidence="2">CGMCC 4.7201</strain>
    </source>
</reference>
<name>A0A917ZXC6_9ACTN</name>
<proteinExistence type="predicted"/>
<dbReference type="GO" id="GO:0008999">
    <property type="term" value="F:protein-N-terminal-alanine acetyltransferase activity"/>
    <property type="evidence" value="ECO:0007669"/>
    <property type="project" value="TreeGrafter"/>
</dbReference>
<dbReference type="PANTHER" id="PTHR43441">
    <property type="entry name" value="RIBOSOMAL-PROTEIN-SERINE ACETYLTRANSFERASE"/>
    <property type="match status" value="1"/>
</dbReference>
<sequence length="202" mass="22245">MEPVTLATDRLLLRPFGPADADEVLRACQNADIQRWTTVPSPYERRHAEGFVSEISPNGWRDETLFNFGTFTKDRGELVSSVGLVGVGGLRTEGRTAEIGFWTAKEQRGHGYTVEAVLAVARWTFTALGADRLEWYAEVGNEGSRAVAVKAGFTMEGTLRSRLVHRGTRRDAWTGSLLPSDLSLPGRTPYVPSPRQGRGALR</sequence>
<dbReference type="PROSITE" id="PS51186">
    <property type="entry name" value="GNAT"/>
    <property type="match status" value="1"/>
</dbReference>
<organism evidence="2 3">
    <name type="scientific">Wenjunlia tyrosinilytica</name>
    <dbReference type="NCBI Taxonomy" id="1544741"/>
    <lineage>
        <taxon>Bacteria</taxon>
        <taxon>Bacillati</taxon>
        <taxon>Actinomycetota</taxon>
        <taxon>Actinomycetes</taxon>
        <taxon>Kitasatosporales</taxon>
        <taxon>Streptomycetaceae</taxon>
        <taxon>Wenjunlia</taxon>
    </lineage>
</organism>
<reference evidence="2" key="1">
    <citation type="journal article" date="2014" name="Int. J. Syst. Evol. Microbiol.">
        <title>Complete genome sequence of Corynebacterium casei LMG S-19264T (=DSM 44701T), isolated from a smear-ripened cheese.</title>
        <authorList>
            <consortium name="US DOE Joint Genome Institute (JGI-PGF)"/>
            <person name="Walter F."/>
            <person name="Albersmeier A."/>
            <person name="Kalinowski J."/>
            <person name="Ruckert C."/>
        </authorList>
    </citation>
    <scope>NUCLEOTIDE SEQUENCE</scope>
    <source>
        <strain evidence="2">CGMCC 4.7201</strain>
    </source>
</reference>
<feature type="domain" description="N-acetyltransferase" evidence="1">
    <location>
        <begin position="23"/>
        <end position="179"/>
    </location>
</feature>
<evidence type="ECO:0000259" key="1">
    <source>
        <dbReference type="PROSITE" id="PS51186"/>
    </source>
</evidence>
<dbReference type="InterPro" id="IPR000182">
    <property type="entry name" value="GNAT_dom"/>
</dbReference>